<name>A0A433SZJ8_ELYCH</name>
<gene>
    <name evidence="2" type="ORF">EGW08_017502</name>
</gene>
<organism evidence="2 3">
    <name type="scientific">Elysia chlorotica</name>
    <name type="common">Eastern emerald elysia</name>
    <name type="synonym">Sea slug</name>
    <dbReference type="NCBI Taxonomy" id="188477"/>
    <lineage>
        <taxon>Eukaryota</taxon>
        <taxon>Metazoa</taxon>
        <taxon>Spiralia</taxon>
        <taxon>Lophotrochozoa</taxon>
        <taxon>Mollusca</taxon>
        <taxon>Gastropoda</taxon>
        <taxon>Heterobranchia</taxon>
        <taxon>Euthyneura</taxon>
        <taxon>Panpulmonata</taxon>
        <taxon>Sacoglossa</taxon>
        <taxon>Placobranchoidea</taxon>
        <taxon>Plakobranchidae</taxon>
        <taxon>Elysia</taxon>
    </lineage>
</organism>
<accession>A0A433SZJ8</accession>
<dbReference type="PANTHER" id="PTHR37558">
    <property type="entry name" value="HTH CENPB-TYPE DOMAIN-CONTAINING PROTEIN"/>
    <property type="match status" value="1"/>
</dbReference>
<feature type="region of interest" description="Disordered" evidence="1">
    <location>
        <begin position="97"/>
        <end position="117"/>
    </location>
</feature>
<keyword evidence="3" id="KW-1185">Reference proteome</keyword>
<feature type="region of interest" description="Disordered" evidence="1">
    <location>
        <begin position="130"/>
        <end position="181"/>
    </location>
</feature>
<evidence type="ECO:0000313" key="2">
    <source>
        <dbReference type="EMBL" id="RUS74728.1"/>
    </source>
</evidence>
<reference evidence="2 3" key="1">
    <citation type="submission" date="2019-01" db="EMBL/GenBank/DDBJ databases">
        <title>A draft genome assembly of the solar-powered sea slug Elysia chlorotica.</title>
        <authorList>
            <person name="Cai H."/>
            <person name="Li Q."/>
            <person name="Fang X."/>
            <person name="Li J."/>
            <person name="Curtis N.E."/>
            <person name="Altenburger A."/>
            <person name="Shibata T."/>
            <person name="Feng M."/>
            <person name="Maeda T."/>
            <person name="Schwartz J.A."/>
            <person name="Shigenobu S."/>
            <person name="Lundholm N."/>
            <person name="Nishiyama T."/>
            <person name="Yang H."/>
            <person name="Hasebe M."/>
            <person name="Li S."/>
            <person name="Pierce S.K."/>
            <person name="Wang J."/>
        </authorList>
    </citation>
    <scope>NUCLEOTIDE SEQUENCE [LARGE SCALE GENOMIC DNA]</scope>
    <source>
        <strain evidence="2">EC2010</strain>
        <tissue evidence="2">Whole organism of an adult</tissue>
    </source>
</reference>
<evidence type="ECO:0000256" key="1">
    <source>
        <dbReference type="SAM" id="MobiDB-lite"/>
    </source>
</evidence>
<proteinExistence type="predicted"/>
<evidence type="ECO:0000313" key="3">
    <source>
        <dbReference type="Proteomes" id="UP000271974"/>
    </source>
</evidence>
<feature type="compositionally biased region" description="Basic and acidic residues" evidence="1">
    <location>
        <begin position="157"/>
        <end position="181"/>
    </location>
</feature>
<feature type="compositionally biased region" description="Low complexity" evidence="1">
    <location>
        <begin position="138"/>
        <end position="149"/>
    </location>
</feature>
<dbReference type="EMBL" id="RQTK01000804">
    <property type="protein sequence ID" value="RUS74728.1"/>
    <property type="molecule type" value="Genomic_DNA"/>
</dbReference>
<dbReference type="PANTHER" id="PTHR37558:SF1">
    <property type="entry name" value="HTH CENPB-TYPE DOMAIN-CONTAINING PROTEIN"/>
    <property type="match status" value="1"/>
</dbReference>
<sequence length="231" mass="25987">MPLAPRIKFDAAMDLLLLREALGLHYFEASNAKSLASHLIEAGFPAHLTPRAVRDRLKTLLDTYKATRRINEASSGIEEEFGEKEQMLEELLVMRDEASRKAKETPGTSCRTTDRDMGAAIRQQALVGLGSEPEGENSPSPGDSVSPSPAKKAKRRSSADEKILSWLATREENRAKEKQQELKLQYDQAELAKREMALREEEATIRREEARLQAEERRLMLNALLSLSSRE</sequence>
<dbReference type="Proteomes" id="UP000271974">
    <property type="component" value="Unassembled WGS sequence"/>
</dbReference>
<dbReference type="AlphaFoldDB" id="A0A433SZJ8"/>
<dbReference type="OrthoDB" id="6157326at2759"/>
<comment type="caution">
    <text evidence="2">The sequence shown here is derived from an EMBL/GenBank/DDBJ whole genome shotgun (WGS) entry which is preliminary data.</text>
</comment>
<protein>
    <submittedName>
        <fullName evidence="2">Uncharacterized protein</fullName>
    </submittedName>
</protein>